<evidence type="ECO:0000313" key="2">
    <source>
        <dbReference type="EMBL" id="AWW41700.1"/>
    </source>
</evidence>
<dbReference type="RefSeq" id="WP_112441343.1">
    <property type="nucleotide sequence ID" value="NZ_CP030073.1"/>
</dbReference>
<dbReference type="CDD" id="cd03024">
    <property type="entry name" value="DsbA_FrnE"/>
    <property type="match status" value="1"/>
</dbReference>
<dbReference type="Pfam" id="PF01323">
    <property type="entry name" value="DSBA"/>
    <property type="match status" value="1"/>
</dbReference>
<dbReference type="Gene3D" id="3.40.30.10">
    <property type="entry name" value="Glutaredoxin"/>
    <property type="match status" value="1"/>
</dbReference>
<dbReference type="PANTHER" id="PTHR13887:SF41">
    <property type="entry name" value="THIOREDOXIN SUPERFAMILY PROTEIN"/>
    <property type="match status" value="1"/>
</dbReference>
<dbReference type="InterPro" id="IPR036249">
    <property type="entry name" value="Thioredoxin-like_sf"/>
</dbReference>
<name>A0A2Z4J9T9_9ACTN</name>
<dbReference type="InterPro" id="IPR001853">
    <property type="entry name" value="DSBA-like_thioredoxin_dom"/>
</dbReference>
<dbReference type="SUPFAM" id="SSF52833">
    <property type="entry name" value="Thioredoxin-like"/>
    <property type="match status" value="1"/>
</dbReference>
<dbReference type="Proteomes" id="UP000249616">
    <property type="component" value="Chromosome"/>
</dbReference>
<organism evidence="2 3">
    <name type="scientific">Streptomyces cadmiisoli</name>
    <dbReference type="NCBI Taxonomy" id="2184053"/>
    <lineage>
        <taxon>Bacteria</taxon>
        <taxon>Bacillati</taxon>
        <taxon>Actinomycetota</taxon>
        <taxon>Actinomycetes</taxon>
        <taxon>Kitasatosporales</taxon>
        <taxon>Streptomycetaceae</taxon>
        <taxon>Streptomyces</taxon>
        <taxon>Streptomyces aurantiacus group</taxon>
    </lineage>
</organism>
<protein>
    <submittedName>
        <fullName evidence="2">DsbA family oxidoreductase</fullName>
    </submittedName>
</protein>
<keyword evidence="3" id="KW-1185">Reference proteome</keyword>
<sequence>MRVEIWTDIACPWCYVGRARFDQGLAAFAHRDEVEVVHRSFELNPRAQNGTVPIIDAVAAQYGRTRDEQVAREERAAAMARELGLGYRIGGRVFGNTFDIHRLLHFAATKGRRAELTDLAFKVNFADERSIYDRETQSALAIEAGLDAEETRGVLDDPDAFAAEVRADEQMAADLGVGGVPFFVLDRRYGVNGVQPAAVFTRALEQAWQERAVA</sequence>
<dbReference type="KEGG" id="scad:DN051_37845"/>
<evidence type="ECO:0000259" key="1">
    <source>
        <dbReference type="Pfam" id="PF01323"/>
    </source>
</evidence>
<feature type="domain" description="DSBA-like thioredoxin" evidence="1">
    <location>
        <begin position="3"/>
        <end position="204"/>
    </location>
</feature>
<gene>
    <name evidence="2" type="ORF">DN051_37845</name>
</gene>
<proteinExistence type="predicted"/>
<dbReference type="GO" id="GO:0016491">
    <property type="term" value="F:oxidoreductase activity"/>
    <property type="evidence" value="ECO:0007669"/>
    <property type="project" value="InterPro"/>
</dbReference>
<dbReference type="PANTHER" id="PTHR13887">
    <property type="entry name" value="GLUTATHIONE S-TRANSFERASE KAPPA"/>
    <property type="match status" value="1"/>
</dbReference>
<accession>A0A2Z4J9T9</accession>
<dbReference type="EMBL" id="CP030073">
    <property type="protein sequence ID" value="AWW41700.1"/>
    <property type="molecule type" value="Genomic_DNA"/>
</dbReference>
<reference evidence="2 3" key="1">
    <citation type="journal article" date="2019" name="Int. J. Syst. Evol. Microbiol.">
        <title>Streptomyces cadmiisoli sp. nov., a novel actinomycete isolated from cadmium-contaminated soil.</title>
        <authorList>
            <person name="Li K."/>
            <person name="Tang X."/>
            <person name="Zhao J."/>
            <person name="Guo Y."/>
            <person name="Tang Y."/>
            <person name="Gao J."/>
        </authorList>
    </citation>
    <scope>NUCLEOTIDE SEQUENCE [LARGE SCALE GENOMIC DNA]</scope>
    <source>
        <strain evidence="2 3">ZFG47</strain>
    </source>
</reference>
<dbReference type="AlphaFoldDB" id="A0A2Z4J9T9"/>
<evidence type="ECO:0000313" key="3">
    <source>
        <dbReference type="Proteomes" id="UP000249616"/>
    </source>
</evidence>